<comment type="caution">
    <text evidence="1">The sequence shown here is derived from an EMBL/GenBank/DDBJ whole genome shotgun (WGS) entry which is preliminary data.</text>
</comment>
<reference evidence="1 2" key="1">
    <citation type="submission" date="2020-08" db="EMBL/GenBank/DDBJ databases">
        <title>Genomic Encyclopedia of Type Strains, Phase IV (KMG-IV): sequencing the most valuable type-strain genomes for metagenomic binning, comparative biology and taxonomic classification.</title>
        <authorList>
            <person name="Goeker M."/>
        </authorList>
    </citation>
    <scope>NUCLEOTIDE SEQUENCE [LARGE SCALE GENOMIC DNA]</scope>
    <source>
        <strain evidence="1 2">DSM 4491</strain>
    </source>
</reference>
<evidence type="ECO:0000313" key="1">
    <source>
        <dbReference type="EMBL" id="MBB6457214.1"/>
    </source>
</evidence>
<accession>A0A841QG31</accession>
<dbReference type="Proteomes" id="UP000578000">
    <property type="component" value="Unassembled WGS sequence"/>
</dbReference>
<protein>
    <submittedName>
        <fullName evidence="1">Uncharacterized protein</fullName>
    </submittedName>
</protein>
<keyword evidence="2" id="KW-1185">Reference proteome</keyword>
<evidence type="ECO:0000313" key="2">
    <source>
        <dbReference type="Proteomes" id="UP000578000"/>
    </source>
</evidence>
<proteinExistence type="predicted"/>
<gene>
    <name evidence="1" type="ORF">HNR55_001802</name>
</gene>
<organism evidence="1 2">
    <name type="scientific">Acetobacter lovaniensis</name>
    <dbReference type="NCBI Taxonomy" id="104100"/>
    <lineage>
        <taxon>Bacteria</taxon>
        <taxon>Pseudomonadati</taxon>
        <taxon>Pseudomonadota</taxon>
        <taxon>Alphaproteobacteria</taxon>
        <taxon>Acetobacterales</taxon>
        <taxon>Acetobacteraceae</taxon>
        <taxon>Acetobacter</taxon>
    </lineage>
</organism>
<sequence length="124" mass="14151">MTNSTNWPNPERPGVPMFPEQDGWHSLRTYSLGLFFWDSANKYWWDSQKRFYRTIPEILKDTVGTKYIGPCLTPTQIDEVVAGERERCVQEALHIGESWDGTELSPSNTARHIAQAIRNLGAAP</sequence>
<dbReference type="EMBL" id="JACHIE010000006">
    <property type="protein sequence ID" value="MBB6457214.1"/>
    <property type="molecule type" value="Genomic_DNA"/>
</dbReference>
<name>A0A841QG31_9PROT</name>
<dbReference type="RefSeq" id="WP_166113382.1">
    <property type="nucleotide sequence ID" value="NZ_BAABDB010000007.1"/>
</dbReference>
<dbReference type="AlphaFoldDB" id="A0A841QG31"/>